<evidence type="ECO:0000256" key="2">
    <source>
        <dbReference type="ARBA" id="ARBA00022741"/>
    </source>
</evidence>
<dbReference type="SUPFAM" id="SSF103190">
    <property type="entry name" value="Sensory domain-like"/>
    <property type="match status" value="1"/>
</dbReference>
<dbReference type="PANTHER" id="PTHR43289">
    <property type="entry name" value="MITOGEN-ACTIVATED PROTEIN KINASE KINASE KINASE 20-RELATED"/>
    <property type="match status" value="1"/>
</dbReference>
<keyword evidence="7" id="KW-1185">Reference proteome</keyword>
<evidence type="ECO:0000313" key="7">
    <source>
        <dbReference type="Proteomes" id="UP000316095"/>
    </source>
</evidence>
<gene>
    <name evidence="6" type="primary">pknD_1</name>
    <name evidence="6" type="ORF">Pan54_22980</name>
</gene>
<dbReference type="SMART" id="SM00220">
    <property type="entry name" value="S_TKc"/>
    <property type="match status" value="1"/>
</dbReference>
<proteinExistence type="predicted"/>
<dbReference type="RefSeq" id="WP_146503536.1">
    <property type="nucleotide sequence ID" value="NZ_SJPG01000001.1"/>
</dbReference>
<dbReference type="PROSITE" id="PS00108">
    <property type="entry name" value="PROTEIN_KINASE_ST"/>
    <property type="match status" value="1"/>
</dbReference>
<dbReference type="InterPro" id="IPR008271">
    <property type="entry name" value="Ser/Thr_kinase_AS"/>
</dbReference>
<organism evidence="6 7">
    <name type="scientific">Rubinisphaera italica</name>
    <dbReference type="NCBI Taxonomy" id="2527969"/>
    <lineage>
        <taxon>Bacteria</taxon>
        <taxon>Pseudomonadati</taxon>
        <taxon>Planctomycetota</taxon>
        <taxon>Planctomycetia</taxon>
        <taxon>Planctomycetales</taxon>
        <taxon>Planctomycetaceae</taxon>
        <taxon>Rubinisphaera</taxon>
    </lineage>
</organism>
<feature type="domain" description="Protein kinase" evidence="5">
    <location>
        <begin position="162"/>
        <end position="460"/>
    </location>
</feature>
<dbReference type="PANTHER" id="PTHR43289:SF6">
    <property type="entry name" value="SERINE_THREONINE-PROTEIN KINASE NEKL-3"/>
    <property type="match status" value="1"/>
</dbReference>
<keyword evidence="1 6" id="KW-0808">Transferase</keyword>
<dbReference type="EC" id="2.7.11.1" evidence="6"/>
<dbReference type="EMBL" id="SJPG01000001">
    <property type="protein sequence ID" value="TWT61562.1"/>
    <property type="molecule type" value="Genomic_DNA"/>
</dbReference>
<dbReference type="GO" id="GO:0004674">
    <property type="term" value="F:protein serine/threonine kinase activity"/>
    <property type="evidence" value="ECO:0007669"/>
    <property type="project" value="UniProtKB-EC"/>
</dbReference>
<accession>A0A5C5XIA0</accession>
<dbReference type="AlphaFoldDB" id="A0A5C5XIA0"/>
<dbReference type="CDD" id="cd14014">
    <property type="entry name" value="STKc_PknB_like"/>
    <property type="match status" value="1"/>
</dbReference>
<evidence type="ECO:0000256" key="1">
    <source>
        <dbReference type="ARBA" id="ARBA00022679"/>
    </source>
</evidence>
<dbReference type="Gene3D" id="3.30.450.20">
    <property type="entry name" value="PAS domain"/>
    <property type="match status" value="1"/>
</dbReference>
<evidence type="ECO:0000256" key="4">
    <source>
        <dbReference type="ARBA" id="ARBA00022840"/>
    </source>
</evidence>
<keyword evidence="4" id="KW-0067">ATP-binding</keyword>
<dbReference type="InterPro" id="IPR011009">
    <property type="entry name" value="Kinase-like_dom_sf"/>
</dbReference>
<dbReference type="Proteomes" id="UP000316095">
    <property type="component" value="Unassembled WGS sequence"/>
</dbReference>
<dbReference type="Pfam" id="PF00069">
    <property type="entry name" value="Pkinase"/>
    <property type="match status" value="1"/>
</dbReference>
<dbReference type="OrthoDB" id="500858at2"/>
<reference evidence="6 7" key="1">
    <citation type="submission" date="2019-02" db="EMBL/GenBank/DDBJ databases">
        <title>Deep-cultivation of Planctomycetes and their phenomic and genomic characterization uncovers novel biology.</title>
        <authorList>
            <person name="Wiegand S."/>
            <person name="Jogler M."/>
            <person name="Boedeker C."/>
            <person name="Pinto D."/>
            <person name="Vollmers J."/>
            <person name="Rivas-Marin E."/>
            <person name="Kohn T."/>
            <person name="Peeters S.H."/>
            <person name="Heuer A."/>
            <person name="Rast P."/>
            <person name="Oberbeckmann S."/>
            <person name="Bunk B."/>
            <person name="Jeske O."/>
            <person name="Meyerdierks A."/>
            <person name="Storesund J.E."/>
            <person name="Kallscheuer N."/>
            <person name="Luecker S."/>
            <person name="Lage O.M."/>
            <person name="Pohl T."/>
            <person name="Merkel B.J."/>
            <person name="Hornburger P."/>
            <person name="Mueller R.-W."/>
            <person name="Bruemmer F."/>
            <person name="Labrenz M."/>
            <person name="Spormann A.M."/>
            <person name="Op Den Camp H."/>
            <person name="Overmann J."/>
            <person name="Amann R."/>
            <person name="Jetten M.S.M."/>
            <person name="Mascher T."/>
            <person name="Medema M.H."/>
            <person name="Devos D.P."/>
            <person name="Kaster A.-K."/>
            <person name="Ovreas L."/>
            <person name="Rohde M."/>
            <person name="Galperin M.Y."/>
            <person name="Jogler C."/>
        </authorList>
    </citation>
    <scope>NUCLEOTIDE SEQUENCE [LARGE SCALE GENOMIC DNA]</scope>
    <source>
        <strain evidence="6 7">Pan54</strain>
    </source>
</reference>
<protein>
    <submittedName>
        <fullName evidence="6">Serine/threonine-protein kinase PknD</fullName>
        <ecNumber evidence="6">2.7.11.1</ecNumber>
    </submittedName>
</protein>
<evidence type="ECO:0000313" key="6">
    <source>
        <dbReference type="EMBL" id="TWT61562.1"/>
    </source>
</evidence>
<dbReference type="GO" id="GO:0005524">
    <property type="term" value="F:ATP binding"/>
    <property type="evidence" value="ECO:0007669"/>
    <property type="project" value="UniProtKB-KW"/>
</dbReference>
<evidence type="ECO:0000259" key="5">
    <source>
        <dbReference type="PROSITE" id="PS50011"/>
    </source>
</evidence>
<evidence type="ECO:0000256" key="3">
    <source>
        <dbReference type="ARBA" id="ARBA00022777"/>
    </source>
</evidence>
<dbReference type="Gene3D" id="1.10.510.10">
    <property type="entry name" value="Transferase(Phosphotransferase) domain 1"/>
    <property type="match status" value="1"/>
</dbReference>
<dbReference type="InterPro" id="IPR029151">
    <property type="entry name" value="Sensor-like_sf"/>
</dbReference>
<dbReference type="PROSITE" id="PS50011">
    <property type="entry name" value="PROTEIN_KINASE_DOM"/>
    <property type="match status" value="1"/>
</dbReference>
<keyword evidence="3 6" id="KW-0418">Kinase</keyword>
<dbReference type="InterPro" id="IPR000719">
    <property type="entry name" value="Prot_kinase_dom"/>
</dbReference>
<comment type="caution">
    <text evidence="6">The sequence shown here is derived from an EMBL/GenBank/DDBJ whole genome shotgun (WGS) entry which is preliminary data.</text>
</comment>
<keyword evidence="2" id="KW-0547">Nucleotide-binding</keyword>
<sequence>MSSDVTPATQSADFKTVLTPLDPHNEATRIESNSTAKHLTRQHERDLAFALSAIETGHLTQKQIAGLVKDWTIHGDLSLSEHLTAKAALTPEECLALEELAEQKLQRSQSRARSDQNSSSLSPKELLIKHLDQNGKIAECLGLSFSAVDDLDSPTRVTNSEFRLLKKLGQGGLGIVWLARDENLKRLVAIKEILRSSHENSPEVRRFRREAEITGRLEHPSIVPIHQFGTDQQSEQPFYVMRYIGKRTLENAIDEFHERRLAGQKDHLQLHYLLTSFVSICQAIAYAHSKNVIHRDLKPENVVLDSYGQVIVLDWGLAKLTGELDLIESCENFLNSGYNLSEQTQDGQILGTPMYMSPEQATGRLDDINETTDVYGLGAILFSILTGFAPHDRIQGNVSSRSTMSELLRSIVSQEPPAASSLNPDTPPELEAICSKALSVKSYNRYQSAAELAEEIQRWMAGEPVSAYIEPWKTRTARWIGNHRLLSQICAALLTILVVSGVTFGIATRNTMEVERHARFEALKSQSHQLVSKVESRSEELVKNVRFMSTLPPIEGIIQARSEDKPEEAESEEIWVKRLQSIYMGLLEANPQYLSVSFWVIDPENSEQSTIPLVRVERRRALGSRVHIVPTARLQPVTETPVLRTIRSMQPEDVYQEEITQQEINGVPSTSSSVIISGTPVYDQKTGTLFGIVTIEIDLETGLRALLEGFVQQGQHAYVINSSQRILLYLDPQGQFQVATRGMSSEVLPADIQKYLQNDNAPDMFTDGNLVVAQKIRLNDTPNSKWLCFLLISE</sequence>
<dbReference type="SUPFAM" id="SSF56112">
    <property type="entry name" value="Protein kinase-like (PK-like)"/>
    <property type="match status" value="1"/>
</dbReference>
<name>A0A5C5XIA0_9PLAN</name>
<dbReference type="Gene3D" id="3.30.200.20">
    <property type="entry name" value="Phosphorylase Kinase, domain 1"/>
    <property type="match status" value="1"/>
</dbReference>